<evidence type="ECO:0000313" key="2">
    <source>
        <dbReference type="EMBL" id="TCN50717.1"/>
    </source>
</evidence>
<evidence type="ECO:0000259" key="1">
    <source>
        <dbReference type="Pfam" id="PF21906"/>
    </source>
</evidence>
<dbReference type="RefSeq" id="WP_132038265.1">
    <property type="nucleotide sequence ID" value="NZ_QWDN01000013.1"/>
</dbReference>
<protein>
    <submittedName>
        <fullName evidence="3">NUDIX hydrolase</fullName>
    </submittedName>
</protein>
<feature type="domain" description="NrtR DNA-binding winged helix" evidence="1">
    <location>
        <begin position="158"/>
        <end position="218"/>
    </location>
</feature>
<reference evidence="2 4" key="1">
    <citation type="journal article" date="2015" name="Stand. Genomic Sci.">
        <title>Genomic Encyclopedia of Bacterial and Archaeal Type Strains, Phase III: the genomes of soil and plant-associated and newly described type strains.</title>
        <authorList>
            <person name="Whitman W.B."/>
            <person name="Woyke T."/>
            <person name="Klenk H.P."/>
            <person name="Zhou Y."/>
            <person name="Lilburn T.G."/>
            <person name="Beck B.J."/>
            <person name="De Vos P."/>
            <person name="Vandamme P."/>
            <person name="Eisen J.A."/>
            <person name="Garrity G."/>
            <person name="Hugenholtz P."/>
            <person name="Kyrpides N.C."/>
        </authorList>
    </citation>
    <scope>NUCLEOTIDE SEQUENCE [LARGE SCALE GENOMIC DNA]</scope>
    <source>
        <strain evidence="2 4">P5626</strain>
    </source>
</reference>
<dbReference type="InterPro" id="IPR036388">
    <property type="entry name" value="WH-like_DNA-bd_sf"/>
</dbReference>
<dbReference type="InterPro" id="IPR036390">
    <property type="entry name" value="WH_DNA-bd_sf"/>
</dbReference>
<gene>
    <name evidence="3" type="ORF">D0809_23315</name>
    <name evidence="2" type="ORF">EV142_11456</name>
</gene>
<sequence>MKRGDEKSRKIARQYSTNKIEINCVIFNFENNTLKVLLVKQQDNEGIVSWKLASDYIKKGETILSTAHNILKNYIGDDQFFLEQLKAFSYQSSSSLQEDISIAYYALVKRDDSKDNMLNTDVKWVGINEIAGLNDKHKIILDFSLKELRRNICKSVVGFNLLPEKFTLLQVINLYEEILGIEINKSNFRRKLLQTGIVHDSNEKEEDVSHRAARFYSLNMQRHEVLSQREINFNF</sequence>
<comment type="caution">
    <text evidence="3">The sequence shown here is derived from an EMBL/GenBank/DDBJ whole genome shotgun (WGS) entry which is preliminary data.</text>
</comment>
<dbReference type="EMBL" id="QWDN01000013">
    <property type="protein sequence ID" value="TEB41812.1"/>
    <property type="molecule type" value="Genomic_DNA"/>
</dbReference>
<proteinExistence type="predicted"/>
<dbReference type="InterPro" id="IPR015797">
    <property type="entry name" value="NUDIX_hydrolase-like_dom_sf"/>
</dbReference>
<dbReference type="AlphaFoldDB" id="A0A4Y7U7Q9"/>
<name>A0A4Y7U7Q9_9FLAO</name>
<reference evidence="2" key="3">
    <citation type="submission" date="2019-03" db="EMBL/GenBank/DDBJ databases">
        <authorList>
            <person name="Whitman W."/>
            <person name="Huntemann M."/>
            <person name="Clum A."/>
            <person name="Pillay M."/>
            <person name="Palaniappan K."/>
            <person name="Varghese N."/>
            <person name="Mikhailova N."/>
            <person name="Stamatis D."/>
            <person name="Reddy T."/>
            <person name="Daum C."/>
            <person name="Shapiro N."/>
            <person name="Ivanova N."/>
            <person name="Kyrpides N."/>
            <person name="Woyke T."/>
        </authorList>
    </citation>
    <scope>NUCLEOTIDE SEQUENCE</scope>
    <source>
        <strain evidence="2">P5626</strain>
    </source>
</reference>
<evidence type="ECO:0000313" key="5">
    <source>
        <dbReference type="Proteomes" id="UP000298340"/>
    </source>
</evidence>
<dbReference type="Gene3D" id="1.10.10.10">
    <property type="entry name" value="Winged helix-like DNA-binding domain superfamily/Winged helix DNA-binding domain"/>
    <property type="match status" value="1"/>
</dbReference>
<dbReference type="CDD" id="cd18873">
    <property type="entry name" value="NUDIX_NadM_like"/>
    <property type="match status" value="1"/>
</dbReference>
<keyword evidence="4" id="KW-1185">Reference proteome</keyword>
<organism evidence="3 5">
    <name type="scientific">Flavobacterium circumlabens</name>
    <dbReference type="NCBI Taxonomy" id="2133765"/>
    <lineage>
        <taxon>Bacteria</taxon>
        <taxon>Pseudomonadati</taxon>
        <taxon>Bacteroidota</taxon>
        <taxon>Flavobacteriia</taxon>
        <taxon>Flavobacteriales</taxon>
        <taxon>Flavobacteriaceae</taxon>
        <taxon>Flavobacterium</taxon>
    </lineage>
</organism>
<dbReference type="Proteomes" id="UP000295270">
    <property type="component" value="Unassembled WGS sequence"/>
</dbReference>
<dbReference type="SUPFAM" id="SSF46785">
    <property type="entry name" value="Winged helix' DNA-binding domain"/>
    <property type="match status" value="1"/>
</dbReference>
<dbReference type="Proteomes" id="UP000298340">
    <property type="component" value="Unassembled WGS sequence"/>
</dbReference>
<keyword evidence="3" id="KW-0378">Hydrolase</keyword>
<dbReference type="OrthoDB" id="9786141at2"/>
<reference evidence="3 5" key="2">
    <citation type="journal article" date="2018" name="Syst. Appl. Microbiol.">
        <title>Flavobacterium circumlabens sp. nov. and Flavobacterium cupreum sp. nov., two psychrotrophic species isolated from Antarctic environmental samples.</title>
        <authorList>
            <person name="Kralova S."/>
            <person name="Busse H.J."/>
            <person name="Svec P."/>
            <person name="Maslanova I."/>
            <person name="Stankova E."/>
            <person name="Bartak M."/>
            <person name="Sedlacek I."/>
        </authorList>
    </citation>
    <scope>NUCLEOTIDE SEQUENCE [LARGE SCALE GENOMIC DNA]</scope>
    <source>
        <strain evidence="3 5">CCM 8828</strain>
    </source>
</reference>
<accession>A0A4Y7U7Q9</accession>
<evidence type="ECO:0000313" key="3">
    <source>
        <dbReference type="EMBL" id="TEB41812.1"/>
    </source>
</evidence>
<dbReference type="Gene3D" id="3.90.79.10">
    <property type="entry name" value="Nucleoside Triphosphate Pyrophosphohydrolase"/>
    <property type="match status" value="1"/>
</dbReference>
<dbReference type="Pfam" id="PF21906">
    <property type="entry name" value="WHD_NrtR"/>
    <property type="match status" value="1"/>
</dbReference>
<dbReference type="EMBL" id="SLWA01000014">
    <property type="protein sequence ID" value="TCN50717.1"/>
    <property type="molecule type" value="Genomic_DNA"/>
</dbReference>
<evidence type="ECO:0000313" key="4">
    <source>
        <dbReference type="Proteomes" id="UP000295270"/>
    </source>
</evidence>
<dbReference type="InterPro" id="IPR054105">
    <property type="entry name" value="WHD_NrtR"/>
</dbReference>
<dbReference type="SUPFAM" id="SSF55811">
    <property type="entry name" value="Nudix"/>
    <property type="match status" value="1"/>
</dbReference>
<dbReference type="GO" id="GO:0016787">
    <property type="term" value="F:hydrolase activity"/>
    <property type="evidence" value="ECO:0007669"/>
    <property type="project" value="UniProtKB-KW"/>
</dbReference>